<feature type="transmembrane region" description="Helical" evidence="2">
    <location>
        <begin position="375"/>
        <end position="396"/>
    </location>
</feature>
<dbReference type="GO" id="GO:0008514">
    <property type="term" value="F:organic anion transmembrane transporter activity"/>
    <property type="evidence" value="ECO:0007669"/>
    <property type="project" value="InterPro"/>
</dbReference>
<reference evidence="3 4" key="1">
    <citation type="submission" date="2016-06" db="EMBL/GenBank/DDBJ databases">
        <authorList>
            <person name="Kjaerup R.B."/>
            <person name="Dalgaard T.S."/>
            <person name="Juul-Madsen H.R."/>
        </authorList>
    </citation>
    <scope>NUCLEOTIDE SEQUENCE [LARGE SCALE GENOMIC DNA]</scope>
    <source>
        <strain evidence="3 4">CECT 8886</strain>
    </source>
</reference>
<dbReference type="PANTHER" id="PTHR40033:SF1">
    <property type="entry name" value="CITRATE-SODIUM SYMPORTER"/>
    <property type="match status" value="1"/>
</dbReference>
<evidence type="ECO:0000256" key="1">
    <source>
        <dbReference type="PIRNR" id="PIRNR005348"/>
    </source>
</evidence>
<dbReference type="STRING" id="1792290.MSP8886_02191"/>
<evidence type="ECO:0000313" key="4">
    <source>
        <dbReference type="Proteomes" id="UP000092544"/>
    </source>
</evidence>
<keyword evidence="1 2" id="KW-0472">Membrane</keyword>
<feature type="transmembrane region" description="Helical" evidence="2">
    <location>
        <begin position="344"/>
        <end position="363"/>
    </location>
</feature>
<dbReference type="PANTHER" id="PTHR40033">
    <property type="entry name" value="NA(+)-MALATE SYMPORTER"/>
    <property type="match status" value="1"/>
</dbReference>
<feature type="transmembrane region" description="Helical" evidence="2">
    <location>
        <begin position="282"/>
        <end position="299"/>
    </location>
</feature>
<dbReference type="PIRSF" id="PIRSF005348">
    <property type="entry name" value="YxkH"/>
    <property type="match status" value="1"/>
</dbReference>
<dbReference type="OrthoDB" id="8584824at2"/>
<feature type="transmembrane region" description="Helical" evidence="2">
    <location>
        <begin position="40"/>
        <end position="57"/>
    </location>
</feature>
<gene>
    <name evidence="3" type="primary">citS</name>
    <name evidence="3" type="ORF">MSP8886_02191</name>
</gene>
<protein>
    <submittedName>
        <fullName evidence="3">Citrate-sodium symporter</fullName>
    </submittedName>
</protein>
<organism evidence="3 4">
    <name type="scientific">Marinomonas spartinae</name>
    <dbReference type="NCBI Taxonomy" id="1792290"/>
    <lineage>
        <taxon>Bacteria</taxon>
        <taxon>Pseudomonadati</taxon>
        <taxon>Pseudomonadota</taxon>
        <taxon>Gammaproteobacteria</taxon>
        <taxon>Oceanospirillales</taxon>
        <taxon>Oceanospirillaceae</taxon>
        <taxon>Marinomonas</taxon>
    </lineage>
</organism>
<feature type="transmembrane region" description="Helical" evidence="2">
    <location>
        <begin position="18"/>
        <end position="34"/>
    </location>
</feature>
<feature type="transmembrane region" description="Helical" evidence="2">
    <location>
        <begin position="311"/>
        <end position="332"/>
    </location>
</feature>
<dbReference type="GO" id="GO:0005886">
    <property type="term" value="C:plasma membrane"/>
    <property type="evidence" value="ECO:0007669"/>
    <property type="project" value="UniProtKB-UniRule"/>
</dbReference>
<dbReference type="EMBL" id="FLOB01000004">
    <property type="protein sequence ID" value="SBS31639.1"/>
    <property type="molecule type" value="Genomic_DNA"/>
</dbReference>
<proteinExistence type="inferred from homology"/>
<keyword evidence="2" id="KW-0812">Transmembrane</keyword>
<dbReference type="RefSeq" id="WP_067016302.1">
    <property type="nucleotide sequence ID" value="NZ_FLOB01000004.1"/>
</dbReference>
<dbReference type="GO" id="GO:0015293">
    <property type="term" value="F:symporter activity"/>
    <property type="evidence" value="ECO:0007669"/>
    <property type="project" value="UniProtKB-UniRule"/>
</dbReference>
<dbReference type="Pfam" id="PF03390">
    <property type="entry name" value="2HCT"/>
    <property type="match status" value="1"/>
</dbReference>
<evidence type="ECO:0000256" key="2">
    <source>
        <dbReference type="SAM" id="Phobius"/>
    </source>
</evidence>
<feature type="transmembrane region" description="Helical" evidence="2">
    <location>
        <begin position="134"/>
        <end position="157"/>
    </location>
</feature>
<comment type="similarity">
    <text evidence="1">Belongs to the 2-hydroxycarboxylate transporter (2-HCT) (TC 2.A.24) family.</text>
</comment>
<name>A0A1A8TEE0_9GAMM</name>
<keyword evidence="2" id="KW-1133">Transmembrane helix</keyword>
<feature type="transmembrane region" description="Helical" evidence="2">
    <location>
        <begin position="163"/>
        <end position="184"/>
    </location>
</feature>
<sequence>MILNDTTTAESNIRAQKVVFALVGAVILITTYLGKMPSGIIGAMGIMAVVGFILNYIGDRTPIINQYFGGGAIVVIFGSSYLFHNSGLFPQNSIDTMTTFMKSGGFLGFYVASLVTGSIFGMKTETLKKAALRYIPVILASAAVACLLTGTLSMLVGKGFYHGFMYIGLPIMGGGMGAGAVPLVQILHSTTGIDSTTLMSTMVPALLIGNAIAIIMGGLLNKLGTIIPSWTGNGELIRGEINLEPESEKEAPITVKTLATGGLLAIGMFFLGALLHNFINMPLYALMIISVAIIKVLNLMPVELEQAAQSWFKFVVGNLTPALLVGIGVVYTNINLILDALTPMYFILVLATVIGAMIGAGLMGRLMGFYPIESAITGGLCMANMGGTGDVAVLAACKRMNLMPFAQISSRIGGAFMLILASIVIQMFS</sequence>
<accession>A0A1A8TEE0</accession>
<evidence type="ECO:0000313" key="3">
    <source>
        <dbReference type="EMBL" id="SBS31639.1"/>
    </source>
</evidence>
<keyword evidence="4" id="KW-1185">Reference proteome</keyword>
<dbReference type="AlphaFoldDB" id="A0A1A8TEE0"/>
<feature type="transmembrane region" description="Helical" evidence="2">
    <location>
        <begin position="103"/>
        <end position="122"/>
    </location>
</feature>
<feature type="transmembrane region" description="Helical" evidence="2">
    <location>
        <begin position="64"/>
        <end position="83"/>
    </location>
</feature>
<keyword evidence="1" id="KW-0813">Transport</keyword>
<dbReference type="InterPro" id="IPR004679">
    <property type="entry name" value="2-OHcarboxylate_transport"/>
</dbReference>
<feature type="transmembrane region" description="Helical" evidence="2">
    <location>
        <begin position="196"/>
        <end position="220"/>
    </location>
</feature>
<feature type="transmembrane region" description="Helical" evidence="2">
    <location>
        <begin position="253"/>
        <end position="275"/>
    </location>
</feature>
<keyword evidence="1" id="KW-0769">Symport</keyword>
<feature type="transmembrane region" description="Helical" evidence="2">
    <location>
        <begin position="408"/>
        <end position="428"/>
    </location>
</feature>
<dbReference type="Proteomes" id="UP000092544">
    <property type="component" value="Unassembled WGS sequence"/>
</dbReference>